<dbReference type="EMBL" id="JBJQND010000015">
    <property type="protein sequence ID" value="KAL3852019.1"/>
    <property type="molecule type" value="Genomic_DNA"/>
</dbReference>
<protein>
    <submittedName>
        <fullName evidence="1">Uncharacterized protein</fullName>
    </submittedName>
</protein>
<proteinExistence type="predicted"/>
<name>A0ABD3UR92_SINWO</name>
<reference evidence="1 2" key="1">
    <citation type="submission" date="2024-11" db="EMBL/GenBank/DDBJ databases">
        <title>Chromosome-level genome assembly of the freshwater bivalve Anodonta woodiana.</title>
        <authorList>
            <person name="Chen X."/>
        </authorList>
    </citation>
    <scope>NUCLEOTIDE SEQUENCE [LARGE SCALE GENOMIC DNA]</scope>
    <source>
        <strain evidence="1">MN2024</strain>
        <tissue evidence="1">Gills</tissue>
    </source>
</reference>
<evidence type="ECO:0000313" key="2">
    <source>
        <dbReference type="Proteomes" id="UP001634394"/>
    </source>
</evidence>
<comment type="caution">
    <text evidence="1">The sequence shown here is derived from an EMBL/GenBank/DDBJ whole genome shotgun (WGS) entry which is preliminary data.</text>
</comment>
<gene>
    <name evidence="1" type="ORF">ACJMK2_015708</name>
</gene>
<evidence type="ECO:0000313" key="1">
    <source>
        <dbReference type="EMBL" id="KAL3852019.1"/>
    </source>
</evidence>
<dbReference type="AlphaFoldDB" id="A0ABD3UR92"/>
<keyword evidence="2" id="KW-1185">Reference proteome</keyword>
<accession>A0ABD3UR92</accession>
<sequence length="106" mass="12301">MMLYPVDESKPILNMETMMVKGLKAHIHEAPPFERTIGPKMVDVHFHGLPKKIDTCELEWKLHDRFDVLSRGGRPGLFWGYSNVTSGVRIVKYRKKMPPEYQLSSM</sequence>
<dbReference type="Proteomes" id="UP001634394">
    <property type="component" value="Unassembled WGS sequence"/>
</dbReference>
<organism evidence="1 2">
    <name type="scientific">Sinanodonta woodiana</name>
    <name type="common">Chinese pond mussel</name>
    <name type="synonym">Anodonta woodiana</name>
    <dbReference type="NCBI Taxonomy" id="1069815"/>
    <lineage>
        <taxon>Eukaryota</taxon>
        <taxon>Metazoa</taxon>
        <taxon>Spiralia</taxon>
        <taxon>Lophotrochozoa</taxon>
        <taxon>Mollusca</taxon>
        <taxon>Bivalvia</taxon>
        <taxon>Autobranchia</taxon>
        <taxon>Heteroconchia</taxon>
        <taxon>Palaeoheterodonta</taxon>
        <taxon>Unionida</taxon>
        <taxon>Unionoidea</taxon>
        <taxon>Unionidae</taxon>
        <taxon>Unioninae</taxon>
        <taxon>Sinanodonta</taxon>
    </lineage>
</organism>